<dbReference type="Proteomes" id="UP000198888">
    <property type="component" value="Unassembled WGS sequence"/>
</dbReference>
<evidence type="ECO:0000313" key="2">
    <source>
        <dbReference type="Proteomes" id="UP000198888"/>
    </source>
</evidence>
<dbReference type="OrthoDB" id="213717at2157"/>
<accession>A0A2H4PZW3</accession>
<dbReference type="Pfam" id="PF24367">
    <property type="entry name" value="DUF7523"/>
    <property type="match status" value="1"/>
</dbReference>
<gene>
    <name evidence="1" type="ORF">SAMN05444271_107114</name>
</gene>
<reference evidence="1 2" key="1">
    <citation type="submission" date="2016-10" db="EMBL/GenBank/DDBJ databases">
        <authorList>
            <person name="de Groot N.N."/>
        </authorList>
    </citation>
    <scope>NUCLEOTIDE SEQUENCE [LARGE SCALE GENOMIC DNA]</scope>
    <source>
        <strain evidence="1 2">DSM 22187</strain>
    </source>
</reference>
<dbReference type="AlphaFoldDB" id="A0A1H6T8C7"/>
<evidence type="ECO:0008006" key="3">
    <source>
        <dbReference type="Google" id="ProtNLM"/>
    </source>
</evidence>
<proteinExistence type="predicted"/>
<dbReference type="GeneID" id="35001681"/>
<evidence type="ECO:0000313" key="1">
    <source>
        <dbReference type="EMBL" id="SEI76353.1"/>
    </source>
</evidence>
<dbReference type="InterPro" id="IPR055945">
    <property type="entry name" value="DUF7523"/>
</dbReference>
<keyword evidence="2" id="KW-1185">Reference proteome</keyword>
<dbReference type="RefSeq" id="WP_089671705.1">
    <property type="nucleotide sequence ID" value="NZ_CP024845.1"/>
</dbReference>
<name>A0A1H6T8C7_9EURY</name>
<dbReference type="EMBL" id="FNYR01000007">
    <property type="protein sequence ID" value="SEI76353.1"/>
    <property type="molecule type" value="Genomic_DNA"/>
</dbReference>
<protein>
    <recommendedName>
        <fullName evidence="3">ACT domain-containing protein</fullName>
    </recommendedName>
</protein>
<dbReference type="STRING" id="1073996.SAMN05444271_107114"/>
<sequence>MSVAAATREVVRNRPVLYDALRAGVVNYTAAADSLELEGDREAIATALRRFAAELREEPAQTQPTGRDITVRLHSDIESVDATDTLLAVDEVGVGQPTGTPSGNEEAVETEGRTALRVTGDVDARLLASTLDRLRIAEIPVTATGLAAGTMVLVVPRGDGPTALQLVEATADYIKEGGDY</sequence>
<organism evidence="1 2">
    <name type="scientific">Halohasta litchfieldiae</name>
    <dbReference type="NCBI Taxonomy" id="1073996"/>
    <lineage>
        <taxon>Archaea</taxon>
        <taxon>Methanobacteriati</taxon>
        <taxon>Methanobacteriota</taxon>
        <taxon>Stenosarchaea group</taxon>
        <taxon>Halobacteria</taxon>
        <taxon>Halobacteriales</taxon>
        <taxon>Haloferacaceae</taxon>
        <taxon>Halohasta</taxon>
    </lineage>
</organism>
<accession>A0A1H6T8C7</accession>
<dbReference type="KEGG" id="hae:halTADL_0868"/>